<gene>
    <name evidence="1" type="ORF">KQP59_19350</name>
</gene>
<organism evidence="1 2">
    <name type="scientific">Bacteroides thetaiotaomicron</name>
    <dbReference type="NCBI Taxonomy" id="818"/>
    <lineage>
        <taxon>Bacteria</taxon>
        <taxon>Pseudomonadati</taxon>
        <taxon>Bacteroidota</taxon>
        <taxon>Bacteroidia</taxon>
        <taxon>Bacteroidales</taxon>
        <taxon>Bacteroidaceae</taxon>
        <taxon>Bacteroides</taxon>
    </lineage>
</organism>
<dbReference type="PROSITE" id="PS51257">
    <property type="entry name" value="PROKAR_LIPOPROTEIN"/>
    <property type="match status" value="1"/>
</dbReference>
<dbReference type="RefSeq" id="WP_008762813.1">
    <property type="nucleotide sequence ID" value="NZ_CP083681.1"/>
</dbReference>
<dbReference type="Proteomes" id="UP001156216">
    <property type="component" value="Chromosome"/>
</dbReference>
<accession>A0AA46U8Y3</accession>
<protein>
    <submittedName>
        <fullName evidence="1">Uncharacterized protein</fullName>
    </submittedName>
</protein>
<dbReference type="AlphaFoldDB" id="A0AA46U8Y3"/>
<evidence type="ECO:0000313" key="2">
    <source>
        <dbReference type="Proteomes" id="UP001156216"/>
    </source>
</evidence>
<name>A0AA46U8Y3_BACT4</name>
<evidence type="ECO:0000313" key="1">
    <source>
        <dbReference type="EMBL" id="UYU70414.1"/>
    </source>
</evidence>
<proteinExistence type="predicted"/>
<sequence length="94" mass="10992">MNSERFFKNLLFVFTFLFLMACEKDAHDYVNFVNHSDIPVWVHMDSYSDDLKDHGPIRTDDYVEANAALQIGTQSGFAWEKRLYSGMKLLVCIY</sequence>
<dbReference type="EMBL" id="CP083681">
    <property type="protein sequence ID" value="UYU70414.1"/>
    <property type="molecule type" value="Genomic_DNA"/>
</dbReference>
<reference evidence="1" key="1">
    <citation type="submission" date="2021-06" db="EMBL/GenBank/DDBJ databases">
        <title>Interrogation of the integrated mobile genetic elements in gut-associated Bacteroides with a consensus prediction approach.</title>
        <authorList>
            <person name="Campbell D.E."/>
            <person name="Leigh J.R."/>
            <person name="Kim T."/>
            <person name="England W."/>
            <person name="Whitaker R.J."/>
            <person name="Degnan P.H."/>
        </authorList>
    </citation>
    <scope>NUCLEOTIDE SEQUENCE</scope>
    <source>
        <strain evidence="1">VPI-BTDOT2</strain>
    </source>
</reference>